<reference evidence="1 2" key="1">
    <citation type="submission" date="2016-09" db="EMBL/GenBank/DDBJ databases">
        <title>Rhizobium sp. nov., a novel species isolated from the rice rhizosphere.</title>
        <authorList>
            <person name="Zhao J."/>
            <person name="Zhang X."/>
        </authorList>
    </citation>
    <scope>NUCLEOTIDE SEQUENCE [LARGE SCALE GENOMIC DNA]</scope>
    <source>
        <strain evidence="1 2">1.7048</strain>
    </source>
</reference>
<protein>
    <submittedName>
        <fullName evidence="1">Uncharacterized protein</fullName>
    </submittedName>
</protein>
<name>A0A1Q9AS87_9HYPH</name>
<dbReference type="Proteomes" id="UP000186364">
    <property type="component" value="Unassembled WGS sequence"/>
</dbReference>
<gene>
    <name evidence="1" type="ORF">BJF93_05890</name>
</gene>
<sequence length="187" mass="20482">MIKLLLTGIWACAITLGAVYFSVQHASAPKVSEEEATRAAVQEYVPGEMITIPVIAKGSVQGYFLTRLSFAADKTKTKTLQMPLKEGTTSALYDILLGQKLINIADTSNFDMAQFKQIVRDGLNERYGDKVIFDVYVEQLDYLNKSDLARLSQPPDEAHEPKPVAIVDKNGDVAHDVLPAKESSGGH</sequence>
<dbReference type="EMBL" id="MKIP01000058">
    <property type="protein sequence ID" value="OLP58155.1"/>
    <property type="molecule type" value="Genomic_DNA"/>
</dbReference>
<keyword evidence="2" id="KW-1185">Reference proteome</keyword>
<dbReference type="OrthoDB" id="7847400at2"/>
<evidence type="ECO:0000313" key="1">
    <source>
        <dbReference type="EMBL" id="OLP58155.1"/>
    </source>
</evidence>
<comment type="caution">
    <text evidence="1">The sequence shown here is derived from an EMBL/GenBank/DDBJ whole genome shotgun (WGS) entry which is preliminary data.</text>
</comment>
<proteinExistence type="predicted"/>
<evidence type="ECO:0000313" key="2">
    <source>
        <dbReference type="Proteomes" id="UP000186364"/>
    </source>
</evidence>
<accession>A0A1Q9AS87</accession>
<dbReference type="AlphaFoldDB" id="A0A1Q9AS87"/>
<organism evidence="1 2">
    <name type="scientific">Xaviernesmea oryzae</name>
    <dbReference type="NCBI Taxonomy" id="464029"/>
    <lineage>
        <taxon>Bacteria</taxon>
        <taxon>Pseudomonadati</taxon>
        <taxon>Pseudomonadota</taxon>
        <taxon>Alphaproteobacteria</taxon>
        <taxon>Hyphomicrobiales</taxon>
        <taxon>Rhizobiaceae</taxon>
        <taxon>Rhizobium/Agrobacterium group</taxon>
        <taxon>Xaviernesmea</taxon>
    </lineage>
</organism>
<dbReference type="RefSeq" id="WP_075629361.1">
    <property type="nucleotide sequence ID" value="NZ_FOAM01000013.1"/>
</dbReference>